<protein>
    <submittedName>
        <fullName evidence="5">ABC transporter substrate-binding protein</fullName>
    </submittedName>
</protein>
<dbReference type="InterPro" id="IPR006311">
    <property type="entry name" value="TAT_signal"/>
</dbReference>
<dbReference type="InterPro" id="IPR000914">
    <property type="entry name" value="SBP_5_dom"/>
</dbReference>
<name>A0ABS9W2R5_9PROT</name>
<dbReference type="Pfam" id="PF00496">
    <property type="entry name" value="SBP_bac_5"/>
    <property type="match status" value="1"/>
</dbReference>
<keyword evidence="3" id="KW-0732">Signal</keyword>
<dbReference type="Gene3D" id="3.90.76.10">
    <property type="entry name" value="Dipeptide-binding Protein, Domain 1"/>
    <property type="match status" value="1"/>
</dbReference>
<dbReference type="PANTHER" id="PTHR30290">
    <property type="entry name" value="PERIPLASMIC BINDING COMPONENT OF ABC TRANSPORTER"/>
    <property type="match status" value="1"/>
</dbReference>
<evidence type="ECO:0000259" key="4">
    <source>
        <dbReference type="Pfam" id="PF00496"/>
    </source>
</evidence>
<dbReference type="InterPro" id="IPR039424">
    <property type="entry name" value="SBP_5"/>
</dbReference>
<dbReference type="Gene3D" id="3.40.190.10">
    <property type="entry name" value="Periplasmic binding protein-like II"/>
    <property type="match status" value="1"/>
</dbReference>
<evidence type="ECO:0000256" key="2">
    <source>
        <dbReference type="ARBA" id="ARBA00005695"/>
    </source>
</evidence>
<reference evidence="5 6" key="1">
    <citation type="submission" date="2022-03" db="EMBL/GenBank/DDBJ databases">
        <title>Complete genome analysis of Roseomonas KG 17.1 : a prolific producer of plant growth promoters.</title>
        <authorList>
            <person name="Saadouli I."/>
            <person name="Najjari A."/>
            <person name="Mosbah A."/>
            <person name="Ouzari H.I."/>
        </authorList>
    </citation>
    <scope>NUCLEOTIDE SEQUENCE [LARGE SCALE GENOMIC DNA]</scope>
    <source>
        <strain evidence="5 6">KG17-1</strain>
    </source>
</reference>
<comment type="caution">
    <text evidence="5">The sequence shown here is derived from an EMBL/GenBank/DDBJ whole genome shotgun (WGS) entry which is preliminary data.</text>
</comment>
<dbReference type="Gene3D" id="3.10.105.10">
    <property type="entry name" value="Dipeptide-binding Protein, Domain 3"/>
    <property type="match status" value="1"/>
</dbReference>
<evidence type="ECO:0000313" key="5">
    <source>
        <dbReference type="EMBL" id="MCI0753497.1"/>
    </source>
</evidence>
<feature type="domain" description="Solute-binding protein family 5" evidence="4">
    <location>
        <begin position="86"/>
        <end position="439"/>
    </location>
</feature>
<evidence type="ECO:0000313" key="6">
    <source>
        <dbReference type="Proteomes" id="UP001201985"/>
    </source>
</evidence>
<comment type="similarity">
    <text evidence="2">Belongs to the bacterial solute-binding protein 5 family.</text>
</comment>
<organism evidence="5 6">
    <name type="scientific">Teichococcus vastitatis</name>
    <dbReference type="NCBI Taxonomy" id="2307076"/>
    <lineage>
        <taxon>Bacteria</taxon>
        <taxon>Pseudomonadati</taxon>
        <taxon>Pseudomonadota</taxon>
        <taxon>Alphaproteobacteria</taxon>
        <taxon>Acetobacterales</taxon>
        <taxon>Roseomonadaceae</taxon>
        <taxon>Roseomonas</taxon>
    </lineage>
</organism>
<accession>A0ABS9W2R5</accession>
<dbReference type="EMBL" id="JALBUU010000004">
    <property type="protein sequence ID" value="MCI0753497.1"/>
    <property type="molecule type" value="Genomic_DNA"/>
</dbReference>
<gene>
    <name evidence="5" type="ORF">MON41_06955</name>
</gene>
<dbReference type="RefSeq" id="WP_241792723.1">
    <property type="nucleotide sequence ID" value="NZ_JALBUU010000004.1"/>
</dbReference>
<proteinExistence type="inferred from homology"/>
<dbReference type="InterPro" id="IPR030678">
    <property type="entry name" value="Peptide/Ni-bd"/>
</dbReference>
<sequence length="515" mass="55674">MTALTDRPAPGRPALGRRALLAGAAALPVVLAATRIQAQGAARTLAIGVVSDPVTLDPAFSGSFFENQVLYNLHETLLVAAPDGTVSPGLAEYKQTNPLTYAFTLRQGLTFHDGTVLDAAAAKANIDRYLDPAVGSIRRSEFGPVKEVAVTGPLTFEIRLSAAYAPLPLVLTNRAGMMVSPTAVKALGADFAAKAVGCGPWQLASWTKNAELVLEKFDGYWRGAPQNFDRLLYRPLPDETVRLTNLRSNTLQLIDSVPPQTVAALGRETTLRVSQMPSLGFNAFAFNCTRAPFNDKRLRQAFTAAVDPAVIQKVVYFDTGRPASGPLSPAVPWAFDNNLPSRGGKPEQAKALLKQAGASGPVQVTITVTNSPAMVRIAQILQAQAGAAGFKVEVRQIDPTSLITVLRQRDFDLCMAPWSGRYDPDGNMFNYFTQDGPNNFAGYVSEPVTTMLREARSVAGQAERAKLYQEAQRVVAEECVMLFLHFDAIIQASSARLSWTQYPDAVFRLYDAKLI</sequence>
<dbReference type="SUPFAM" id="SSF53850">
    <property type="entry name" value="Periplasmic binding protein-like II"/>
    <property type="match status" value="1"/>
</dbReference>
<evidence type="ECO:0000256" key="3">
    <source>
        <dbReference type="ARBA" id="ARBA00022729"/>
    </source>
</evidence>
<dbReference type="PIRSF" id="PIRSF002741">
    <property type="entry name" value="MppA"/>
    <property type="match status" value="1"/>
</dbReference>
<keyword evidence="6" id="KW-1185">Reference proteome</keyword>
<evidence type="ECO:0000256" key="1">
    <source>
        <dbReference type="ARBA" id="ARBA00004418"/>
    </source>
</evidence>
<dbReference type="PROSITE" id="PS51318">
    <property type="entry name" value="TAT"/>
    <property type="match status" value="1"/>
</dbReference>
<dbReference type="PANTHER" id="PTHR30290:SF38">
    <property type="entry name" value="D,D-DIPEPTIDE-BINDING PERIPLASMIC PROTEIN DDPA-RELATED"/>
    <property type="match status" value="1"/>
</dbReference>
<comment type="subcellular location">
    <subcellularLocation>
        <location evidence="1">Periplasm</location>
    </subcellularLocation>
</comment>
<dbReference type="Proteomes" id="UP001201985">
    <property type="component" value="Unassembled WGS sequence"/>
</dbReference>